<feature type="compositionally biased region" description="Basic residues" evidence="1">
    <location>
        <begin position="81"/>
        <end position="91"/>
    </location>
</feature>
<dbReference type="Proteomes" id="UP000095282">
    <property type="component" value="Unplaced"/>
</dbReference>
<evidence type="ECO:0000313" key="3">
    <source>
        <dbReference type="WBParaSite" id="Csp11.Scaffold629.g12093.t1"/>
    </source>
</evidence>
<evidence type="ECO:0000256" key="1">
    <source>
        <dbReference type="SAM" id="MobiDB-lite"/>
    </source>
</evidence>
<feature type="region of interest" description="Disordered" evidence="1">
    <location>
        <begin position="71"/>
        <end position="91"/>
    </location>
</feature>
<dbReference type="eggNOG" id="KOG0720">
    <property type="taxonomic scope" value="Eukaryota"/>
</dbReference>
<dbReference type="InterPro" id="IPR052317">
    <property type="entry name" value="Viral_replicn-host_int_reg"/>
</dbReference>
<sequence length="91" mass="10953">MLKNMRPHTHHVQYRLLSPLSAEYDSPSQYFNSSLNYSNSTTDARFLSDLQEEYSTLLRQRSLAQISFKTCEPREEDRSRRAANRRQKRWR</sequence>
<name>A0A1I7TV51_9PELO</name>
<reference evidence="3" key="1">
    <citation type="submission" date="2016-11" db="UniProtKB">
        <authorList>
            <consortium name="WormBaseParasite"/>
        </authorList>
    </citation>
    <scope>IDENTIFICATION</scope>
</reference>
<proteinExistence type="predicted"/>
<dbReference type="PANTHER" id="PTHR44665:SF1">
    <property type="entry name" value="DNAJ HOMOLOG SUBFAMILY C MEMBER 14"/>
    <property type="match status" value="1"/>
</dbReference>
<feature type="compositionally biased region" description="Basic and acidic residues" evidence="1">
    <location>
        <begin position="71"/>
        <end position="80"/>
    </location>
</feature>
<dbReference type="STRING" id="1561998.A0A1I7TV51"/>
<organism evidence="2 3">
    <name type="scientific">Caenorhabditis tropicalis</name>
    <dbReference type="NCBI Taxonomy" id="1561998"/>
    <lineage>
        <taxon>Eukaryota</taxon>
        <taxon>Metazoa</taxon>
        <taxon>Ecdysozoa</taxon>
        <taxon>Nematoda</taxon>
        <taxon>Chromadorea</taxon>
        <taxon>Rhabditida</taxon>
        <taxon>Rhabditina</taxon>
        <taxon>Rhabditomorpha</taxon>
        <taxon>Rhabditoidea</taxon>
        <taxon>Rhabditidae</taxon>
        <taxon>Peloderinae</taxon>
        <taxon>Caenorhabditis</taxon>
    </lineage>
</organism>
<dbReference type="WBParaSite" id="Csp11.Scaffold629.g12093.t1">
    <property type="protein sequence ID" value="Csp11.Scaffold629.g12093.t1"/>
    <property type="gene ID" value="Csp11.Scaffold629.g12093"/>
</dbReference>
<dbReference type="AlphaFoldDB" id="A0A1I7TV51"/>
<dbReference type="PANTHER" id="PTHR44665">
    <property type="entry name" value="DNAJ HOMOLOG SUBFAMILY C MEMBER 14"/>
    <property type="match status" value="1"/>
</dbReference>
<accession>A0A1I7TV51</accession>
<keyword evidence="2" id="KW-1185">Reference proteome</keyword>
<evidence type="ECO:0000313" key="2">
    <source>
        <dbReference type="Proteomes" id="UP000095282"/>
    </source>
</evidence>
<protein>
    <submittedName>
        <fullName evidence="3">Uncharacterized protein</fullName>
    </submittedName>
</protein>